<accession>A0A381P995</accession>
<dbReference type="NCBIfam" id="TIGR01133">
    <property type="entry name" value="murG"/>
    <property type="match status" value="1"/>
</dbReference>
<evidence type="ECO:0000256" key="7">
    <source>
        <dbReference type="ARBA" id="ARBA00023136"/>
    </source>
</evidence>
<dbReference type="GO" id="GO:0050511">
    <property type="term" value="F:undecaprenyldiphospho-muramoylpentapeptide beta-N-acetylglucosaminyltransferase activity"/>
    <property type="evidence" value="ECO:0007669"/>
    <property type="project" value="InterPro"/>
</dbReference>
<dbReference type="PANTHER" id="PTHR21015">
    <property type="entry name" value="UDP-N-ACETYLGLUCOSAMINE--N-ACETYLMURAMYL-(PENTAPEPTIDE) PYROPHOSPHORYL-UNDECAPRENOL N-ACETYLGLUCOSAMINE TRANSFERASE 1"/>
    <property type="match status" value="1"/>
</dbReference>
<dbReference type="EMBL" id="UINC01000918">
    <property type="protein sequence ID" value="SUZ63532.1"/>
    <property type="molecule type" value="Genomic_DNA"/>
</dbReference>
<dbReference type="Pfam" id="PF04101">
    <property type="entry name" value="Glyco_tran_28_C"/>
    <property type="match status" value="1"/>
</dbReference>
<dbReference type="GO" id="GO:0005975">
    <property type="term" value="P:carbohydrate metabolic process"/>
    <property type="evidence" value="ECO:0007669"/>
    <property type="project" value="InterPro"/>
</dbReference>
<dbReference type="Gene3D" id="3.40.50.2000">
    <property type="entry name" value="Glycogen Phosphorylase B"/>
    <property type="match status" value="2"/>
</dbReference>
<dbReference type="InterPro" id="IPR004276">
    <property type="entry name" value="GlycoTrans_28_N"/>
</dbReference>
<keyword evidence="8" id="KW-0131">Cell cycle</keyword>
<keyword evidence="2" id="KW-0132">Cell division</keyword>
<evidence type="ECO:0000256" key="1">
    <source>
        <dbReference type="ARBA" id="ARBA00022475"/>
    </source>
</evidence>
<protein>
    <recommendedName>
        <fullName evidence="13">Glycosyl transferase family 28 C-terminal domain-containing protein</fullName>
    </recommendedName>
</protein>
<keyword evidence="3" id="KW-0328">Glycosyltransferase</keyword>
<dbReference type="InterPro" id="IPR007235">
    <property type="entry name" value="Glyco_trans_28_C"/>
</dbReference>
<dbReference type="Pfam" id="PF03033">
    <property type="entry name" value="Glyco_transf_28"/>
    <property type="match status" value="1"/>
</dbReference>
<keyword evidence="9" id="KW-0961">Cell wall biogenesis/degradation</keyword>
<reference evidence="12" key="1">
    <citation type="submission" date="2018-05" db="EMBL/GenBank/DDBJ databases">
        <authorList>
            <person name="Lanie J.A."/>
            <person name="Ng W.-L."/>
            <person name="Kazmierczak K.M."/>
            <person name="Andrzejewski T.M."/>
            <person name="Davidsen T.M."/>
            <person name="Wayne K.J."/>
            <person name="Tettelin H."/>
            <person name="Glass J.I."/>
            <person name="Rusch D."/>
            <person name="Podicherti R."/>
            <person name="Tsui H.-C.T."/>
            <person name="Winkler M.E."/>
        </authorList>
    </citation>
    <scope>NUCLEOTIDE SEQUENCE</scope>
</reference>
<evidence type="ECO:0000256" key="6">
    <source>
        <dbReference type="ARBA" id="ARBA00022984"/>
    </source>
</evidence>
<dbReference type="AlphaFoldDB" id="A0A381P995"/>
<keyword evidence="1" id="KW-1003">Cell membrane</keyword>
<dbReference type="HAMAP" id="MF_00033">
    <property type="entry name" value="MurG"/>
    <property type="match status" value="1"/>
</dbReference>
<evidence type="ECO:0000256" key="5">
    <source>
        <dbReference type="ARBA" id="ARBA00022960"/>
    </source>
</evidence>
<dbReference type="GO" id="GO:0008360">
    <property type="term" value="P:regulation of cell shape"/>
    <property type="evidence" value="ECO:0007669"/>
    <property type="project" value="UniProtKB-KW"/>
</dbReference>
<dbReference type="SUPFAM" id="SSF53756">
    <property type="entry name" value="UDP-Glycosyltransferase/glycogen phosphorylase"/>
    <property type="match status" value="1"/>
</dbReference>
<evidence type="ECO:0000259" key="10">
    <source>
        <dbReference type="Pfam" id="PF03033"/>
    </source>
</evidence>
<keyword evidence="5" id="KW-0133">Cell shape</keyword>
<dbReference type="PANTHER" id="PTHR21015:SF22">
    <property type="entry name" value="GLYCOSYLTRANSFERASE"/>
    <property type="match status" value="1"/>
</dbReference>
<dbReference type="CDD" id="cd03785">
    <property type="entry name" value="GT28_MurG"/>
    <property type="match status" value="1"/>
</dbReference>
<dbReference type="GO" id="GO:0051301">
    <property type="term" value="P:cell division"/>
    <property type="evidence" value="ECO:0007669"/>
    <property type="project" value="UniProtKB-KW"/>
</dbReference>
<gene>
    <name evidence="12" type="ORF">METZ01_LOCUS16386</name>
</gene>
<evidence type="ECO:0000259" key="11">
    <source>
        <dbReference type="Pfam" id="PF04101"/>
    </source>
</evidence>
<name>A0A381P995_9ZZZZ</name>
<sequence length="359" mass="39061">MIAGGGTGGHLYPALAIGEEIMKRTNNVKVHYIGSEFGLEAIILPNKGLSHTLIPISGFQRSLSINSIVKNLALFIRIPLSIKKIKSLFDKMDPKVIIGTGGYASSIPIKIGIKRNIPTMIQEQNSYPGLTTRLFAKKATAVFAGTKDSKPYLDTEINVTGNPTRNGIDKGSKQIGCDVFQLDSSLQTVFLFGGSQGSVPLNNAIRSILDIFDKNNIQLLWQTGEKNYSSLKHLETEKIKIKPYIKEMNLAYAISDLVISRAGALTLSELLVCGMPSILLPLPTATADHQTKNAETIVQAGAAIMINQKNIDNNILGNTILELIKDKDKLSKMRKNALQLAKPNATKNIVKKILEVAQA</sequence>
<dbReference type="InterPro" id="IPR006009">
    <property type="entry name" value="GlcNAc_MurG"/>
</dbReference>
<feature type="domain" description="Glycosyl transferase family 28 C-terminal" evidence="11">
    <location>
        <begin position="188"/>
        <end position="348"/>
    </location>
</feature>
<proteinExistence type="inferred from homology"/>
<keyword evidence="7" id="KW-0472">Membrane</keyword>
<evidence type="ECO:0008006" key="13">
    <source>
        <dbReference type="Google" id="ProtNLM"/>
    </source>
</evidence>
<dbReference type="GO" id="GO:0009252">
    <property type="term" value="P:peptidoglycan biosynthetic process"/>
    <property type="evidence" value="ECO:0007669"/>
    <property type="project" value="UniProtKB-KW"/>
</dbReference>
<feature type="domain" description="Glycosyltransferase family 28 N-terminal" evidence="10">
    <location>
        <begin position="1"/>
        <end position="143"/>
    </location>
</feature>
<evidence type="ECO:0000313" key="12">
    <source>
        <dbReference type="EMBL" id="SUZ63532.1"/>
    </source>
</evidence>
<keyword evidence="6" id="KW-0573">Peptidoglycan synthesis</keyword>
<evidence type="ECO:0000256" key="3">
    <source>
        <dbReference type="ARBA" id="ARBA00022676"/>
    </source>
</evidence>
<keyword evidence="4" id="KW-0808">Transferase</keyword>
<dbReference type="GO" id="GO:0071555">
    <property type="term" value="P:cell wall organization"/>
    <property type="evidence" value="ECO:0007669"/>
    <property type="project" value="UniProtKB-KW"/>
</dbReference>
<evidence type="ECO:0000256" key="8">
    <source>
        <dbReference type="ARBA" id="ARBA00023306"/>
    </source>
</evidence>
<evidence type="ECO:0000256" key="2">
    <source>
        <dbReference type="ARBA" id="ARBA00022618"/>
    </source>
</evidence>
<evidence type="ECO:0000256" key="4">
    <source>
        <dbReference type="ARBA" id="ARBA00022679"/>
    </source>
</evidence>
<organism evidence="12">
    <name type="scientific">marine metagenome</name>
    <dbReference type="NCBI Taxonomy" id="408172"/>
    <lineage>
        <taxon>unclassified sequences</taxon>
        <taxon>metagenomes</taxon>
        <taxon>ecological metagenomes</taxon>
    </lineage>
</organism>
<evidence type="ECO:0000256" key="9">
    <source>
        <dbReference type="ARBA" id="ARBA00023316"/>
    </source>
</evidence>